<dbReference type="AlphaFoldDB" id="A0A937XHT8"/>
<evidence type="ECO:0000313" key="2">
    <source>
        <dbReference type="Proteomes" id="UP000779900"/>
    </source>
</evidence>
<evidence type="ECO:0000313" key="1">
    <source>
        <dbReference type="EMBL" id="MBM3331896.1"/>
    </source>
</evidence>
<sequence>MDEKPHRRLTVWNKAMDFVVQVHSATGRFPASERFGFVSQMRRAALSIPSNIAEGAARKGPREYVRFLYTARGSLSELDTQIEAAARLRYLSPRAASDLQRKLDELSRMLNGLIGALSRNA</sequence>
<dbReference type="EMBL" id="VGIR01000049">
    <property type="protein sequence ID" value="MBM3331896.1"/>
    <property type="molecule type" value="Genomic_DNA"/>
</dbReference>
<organism evidence="1 2">
    <name type="scientific">candidate division WOR-3 bacterium</name>
    <dbReference type="NCBI Taxonomy" id="2052148"/>
    <lineage>
        <taxon>Bacteria</taxon>
        <taxon>Bacteria division WOR-3</taxon>
    </lineage>
</organism>
<dbReference type="Pfam" id="PF05635">
    <property type="entry name" value="23S_rRNA_IVP"/>
    <property type="match status" value="1"/>
</dbReference>
<dbReference type="NCBIfam" id="TIGR02436">
    <property type="entry name" value="four helix bundle protein"/>
    <property type="match status" value="1"/>
</dbReference>
<dbReference type="Proteomes" id="UP000779900">
    <property type="component" value="Unassembled WGS sequence"/>
</dbReference>
<dbReference type="PANTHER" id="PTHR38471:SF2">
    <property type="entry name" value="FOUR HELIX BUNDLE PROTEIN"/>
    <property type="match status" value="1"/>
</dbReference>
<name>A0A937XHT8_UNCW3</name>
<dbReference type="SUPFAM" id="SSF158446">
    <property type="entry name" value="IVS-encoded protein-like"/>
    <property type="match status" value="1"/>
</dbReference>
<dbReference type="PANTHER" id="PTHR38471">
    <property type="entry name" value="FOUR HELIX BUNDLE PROTEIN"/>
    <property type="match status" value="1"/>
</dbReference>
<accession>A0A937XHT8</accession>
<proteinExistence type="predicted"/>
<gene>
    <name evidence="1" type="ORF">FJY68_08630</name>
</gene>
<dbReference type="CDD" id="cd16377">
    <property type="entry name" value="23S_rRNA_IVP_like"/>
    <property type="match status" value="1"/>
</dbReference>
<protein>
    <submittedName>
        <fullName evidence="1">Four helix bundle protein</fullName>
    </submittedName>
</protein>
<comment type="caution">
    <text evidence="1">The sequence shown here is derived from an EMBL/GenBank/DDBJ whole genome shotgun (WGS) entry which is preliminary data.</text>
</comment>
<dbReference type="Gene3D" id="1.20.1440.60">
    <property type="entry name" value="23S rRNA-intervening sequence"/>
    <property type="match status" value="1"/>
</dbReference>
<dbReference type="InterPro" id="IPR036583">
    <property type="entry name" value="23S_rRNA_IVS_sf"/>
</dbReference>
<dbReference type="InterPro" id="IPR012657">
    <property type="entry name" value="23S_rRNA-intervening_sequence"/>
</dbReference>
<reference evidence="1" key="1">
    <citation type="submission" date="2019-03" db="EMBL/GenBank/DDBJ databases">
        <title>Lake Tanganyika Metagenome-Assembled Genomes (MAGs).</title>
        <authorList>
            <person name="Tran P."/>
        </authorList>
    </citation>
    <scope>NUCLEOTIDE SEQUENCE</scope>
    <source>
        <strain evidence="1">K_DeepCast_150m_m2_040</strain>
    </source>
</reference>